<reference evidence="1" key="2">
    <citation type="journal article" date="2022" name="New Phytol.">
        <title>Evolutionary transition to the ectomycorrhizal habit in the genomes of a hyperdiverse lineage of mushroom-forming fungi.</title>
        <authorList>
            <person name="Looney B."/>
            <person name="Miyauchi S."/>
            <person name="Morin E."/>
            <person name="Drula E."/>
            <person name="Courty P.E."/>
            <person name="Kohler A."/>
            <person name="Kuo A."/>
            <person name="LaButti K."/>
            <person name="Pangilinan J."/>
            <person name="Lipzen A."/>
            <person name="Riley R."/>
            <person name="Andreopoulos W."/>
            <person name="He G."/>
            <person name="Johnson J."/>
            <person name="Nolan M."/>
            <person name="Tritt A."/>
            <person name="Barry K.W."/>
            <person name="Grigoriev I.V."/>
            <person name="Nagy L.G."/>
            <person name="Hibbett D."/>
            <person name="Henrissat B."/>
            <person name="Matheny P.B."/>
            <person name="Labbe J."/>
            <person name="Martin F.M."/>
        </authorList>
    </citation>
    <scope>NUCLEOTIDE SEQUENCE</scope>
    <source>
        <strain evidence="1">FP105234-sp</strain>
    </source>
</reference>
<comment type="caution">
    <text evidence="1">The sequence shown here is derived from an EMBL/GenBank/DDBJ whole genome shotgun (WGS) entry which is preliminary data.</text>
</comment>
<name>A0ACB8S2T3_9AGAM</name>
<dbReference type="EMBL" id="MU275864">
    <property type="protein sequence ID" value="KAI0050191.1"/>
    <property type="molecule type" value="Genomic_DNA"/>
</dbReference>
<organism evidence="1 2">
    <name type="scientific">Auriscalpium vulgare</name>
    <dbReference type="NCBI Taxonomy" id="40419"/>
    <lineage>
        <taxon>Eukaryota</taxon>
        <taxon>Fungi</taxon>
        <taxon>Dikarya</taxon>
        <taxon>Basidiomycota</taxon>
        <taxon>Agaricomycotina</taxon>
        <taxon>Agaricomycetes</taxon>
        <taxon>Russulales</taxon>
        <taxon>Auriscalpiaceae</taxon>
        <taxon>Auriscalpium</taxon>
    </lineage>
</organism>
<evidence type="ECO:0000313" key="2">
    <source>
        <dbReference type="Proteomes" id="UP000814033"/>
    </source>
</evidence>
<gene>
    <name evidence="1" type="ORF">FA95DRAFT_1487803</name>
</gene>
<keyword evidence="2" id="KW-1185">Reference proteome</keyword>
<sequence>MMASFMSYFGGRRDTKQAARDAIVGLREQLLLIEKKEEHLQKKIDEETTKARANAASNRAVATQALRRKKLHEADLDRLAGTRLQLEMQVNTLESANLNAETMNAMKHASDALKQIHNGMSVTKVDATMNSINEQREIAAEISDMISNPVNSGVDLDDDVLKEELAQLEQEALDERLLGADHVPVHVPPGATPAAKERKPRARTAEEDEDAELRALQAELAMS</sequence>
<evidence type="ECO:0000313" key="1">
    <source>
        <dbReference type="EMBL" id="KAI0050191.1"/>
    </source>
</evidence>
<accession>A0ACB8S2T3</accession>
<dbReference type="Proteomes" id="UP000814033">
    <property type="component" value="Unassembled WGS sequence"/>
</dbReference>
<reference evidence="1" key="1">
    <citation type="submission" date="2021-02" db="EMBL/GenBank/DDBJ databases">
        <authorList>
            <consortium name="DOE Joint Genome Institute"/>
            <person name="Ahrendt S."/>
            <person name="Looney B.P."/>
            <person name="Miyauchi S."/>
            <person name="Morin E."/>
            <person name="Drula E."/>
            <person name="Courty P.E."/>
            <person name="Chicoki N."/>
            <person name="Fauchery L."/>
            <person name="Kohler A."/>
            <person name="Kuo A."/>
            <person name="Labutti K."/>
            <person name="Pangilinan J."/>
            <person name="Lipzen A."/>
            <person name="Riley R."/>
            <person name="Andreopoulos W."/>
            <person name="He G."/>
            <person name="Johnson J."/>
            <person name="Barry K.W."/>
            <person name="Grigoriev I.V."/>
            <person name="Nagy L."/>
            <person name="Hibbett D."/>
            <person name="Henrissat B."/>
            <person name="Matheny P.B."/>
            <person name="Labbe J."/>
            <person name="Martin F."/>
        </authorList>
    </citation>
    <scope>NUCLEOTIDE SEQUENCE</scope>
    <source>
        <strain evidence="1">FP105234-sp</strain>
    </source>
</reference>
<proteinExistence type="predicted"/>
<protein>
    <submittedName>
        <fullName evidence="1">Snf7-domain-containing protein</fullName>
    </submittedName>
</protein>